<gene>
    <name evidence="1" type="ORF">BJP36_32425</name>
</gene>
<accession>A0A1D9G8Q1</accession>
<protein>
    <recommendedName>
        <fullName evidence="3">Glycosyltransferase</fullName>
    </recommendedName>
</protein>
<dbReference type="Proteomes" id="UP000176944">
    <property type="component" value="Chromosome"/>
</dbReference>
<organism evidence="1 2">
    <name type="scientific">Moorena producens (strain JHB)</name>
    <dbReference type="NCBI Taxonomy" id="1454205"/>
    <lineage>
        <taxon>Bacteria</taxon>
        <taxon>Bacillati</taxon>
        <taxon>Cyanobacteriota</taxon>
        <taxon>Cyanophyceae</taxon>
        <taxon>Coleofasciculales</taxon>
        <taxon>Coleofasciculaceae</taxon>
        <taxon>Moorena</taxon>
    </lineage>
</organism>
<proteinExistence type="predicted"/>
<dbReference type="AlphaFoldDB" id="A0A1D9G8Q1"/>
<evidence type="ECO:0000313" key="1">
    <source>
        <dbReference type="EMBL" id="AOY83931.2"/>
    </source>
</evidence>
<evidence type="ECO:0008006" key="3">
    <source>
        <dbReference type="Google" id="ProtNLM"/>
    </source>
</evidence>
<name>A0A1D9G8Q1_MOOP1</name>
<dbReference type="EMBL" id="CP017708">
    <property type="protein sequence ID" value="AOY83931.2"/>
    <property type="molecule type" value="Genomic_DNA"/>
</dbReference>
<reference evidence="2" key="1">
    <citation type="submission" date="2016-10" db="EMBL/GenBank/DDBJ databases">
        <title>Comparative genomics uncovers the prolific and rare metabolic potential of the cyanobacterial genus Moorea.</title>
        <authorList>
            <person name="Leao T."/>
            <person name="Castelao G."/>
            <person name="Korobeynikov A."/>
            <person name="Monroe E.A."/>
            <person name="Podell S."/>
            <person name="Glukhov E."/>
            <person name="Allen E."/>
            <person name="Gerwick W.H."/>
            <person name="Gerwick L."/>
        </authorList>
    </citation>
    <scope>NUCLEOTIDE SEQUENCE [LARGE SCALE GENOMIC DNA]</scope>
    <source>
        <strain evidence="2">JHB</strain>
    </source>
</reference>
<evidence type="ECO:0000313" key="2">
    <source>
        <dbReference type="Proteomes" id="UP000176944"/>
    </source>
</evidence>
<sequence>MEYQQNISSFFYDYLHCYTDGKILTNLLHNRGRSRSMLSKLLTKVTKDRLQRLKAGAINLPTAGNSDLPPISLTSWPPRYDSLPLVLLNLLDQDLLPSNIFVWIASKDFNLLDAQLINIFEKSIVRFYQTEDFGPHKKWLPLVLQSEEPFVICDDDIFYPKSWYRNLVKSDDERACVGHRCHKLKISSKGEILSYHLWEKDVQIQNQPSHLLTAIGCGGVMIHPHRISSRFRNWELISNLCPMSDDTWLKLAHIDSRTPYKKTDYYFPYIDYKGSQQVSLMQTNVNLGRKDMMLHNSLSNLSLDLSLLM</sequence>